<gene>
    <name evidence="2" type="ORF">R54876_GBNLAHCA_00175</name>
</gene>
<dbReference type="PANTHER" id="PTHR34297:SF1">
    <property type="entry name" value="ASP23_GLS24 FAMILY ENVELOPE STRESS RESPONSE PROTEIN"/>
    <property type="match status" value="1"/>
</dbReference>
<proteinExistence type="inferred from homology"/>
<protein>
    <submittedName>
        <fullName evidence="2">Alkaline shock protein (Asp23) family (YloU)</fullName>
    </submittedName>
</protein>
<comment type="similarity">
    <text evidence="1">Belongs to the asp23 family.</text>
</comment>
<dbReference type="PANTHER" id="PTHR34297">
    <property type="entry name" value="HYPOTHETICAL CYTOSOLIC PROTEIN-RELATED"/>
    <property type="match status" value="1"/>
</dbReference>
<name>A0ABM9N398_9LACO</name>
<dbReference type="RefSeq" id="WP_434063046.1">
    <property type="nucleotide sequence ID" value="NZ_CAWVOH010000001.1"/>
</dbReference>
<evidence type="ECO:0000313" key="2">
    <source>
        <dbReference type="EMBL" id="CAK8053618.1"/>
    </source>
</evidence>
<comment type="caution">
    <text evidence="2">The sequence shown here is derived from an EMBL/GenBank/DDBJ whole genome shotgun (WGS) entry which is preliminary data.</text>
</comment>
<evidence type="ECO:0000313" key="3">
    <source>
        <dbReference type="Proteomes" id="UP001314241"/>
    </source>
</evidence>
<evidence type="ECO:0000256" key="1">
    <source>
        <dbReference type="ARBA" id="ARBA00005721"/>
    </source>
</evidence>
<keyword evidence="3" id="KW-1185">Reference proteome</keyword>
<dbReference type="Pfam" id="PF03780">
    <property type="entry name" value="Asp23"/>
    <property type="match status" value="1"/>
</dbReference>
<dbReference type="InterPro" id="IPR005531">
    <property type="entry name" value="Asp23"/>
</dbReference>
<accession>A0ABM9N398</accession>
<dbReference type="Proteomes" id="UP001314241">
    <property type="component" value="Unassembled WGS sequence"/>
</dbReference>
<reference evidence="2 3" key="1">
    <citation type="submission" date="2024-01" db="EMBL/GenBank/DDBJ databases">
        <authorList>
            <person name="Botero Cardona J."/>
        </authorList>
    </citation>
    <scope>NUCLEOTIDE SEQUENCE [LARGE SCALE GENOMIC DNA]</scope>
    <source>
        <strain evidence="2 3">LMG 33000</strain>
    </source>
</reference>
<dbReference type="EMBL" id="CAWVOH010000001">
    <property type="protein sequence ID" value="CAK8053618.1"/>
    <property type="molecule type" value="Genomic_DNA"/>
</dbReference>
<sequence length="151" mass="16358">MKTTKHNTLQPKNFVLPNQDDLAGLTYITPAVIEVIAQKATEDVDGVYSMRGKLSDSFAPVFGPSARGRGVALKRGEDGLEITLYVFLRYGVTVPQVAMAIQQAVISQIASMTGMMIDHVNVSISGIVPEKDGHAIDPKHMFDKDLEGADK</sequence>
<organism evidence="2 3">
    <name type="scientific">Eupransor demetentiae</name>
    <dbReference type="NCBI Taxonomy" id="3109584"/>
    <lineage>
        <taxon>Bacteria</taxon>
        <taxon>Bacillati</taxon>
        <taxon>Bacillota</taxon>
        <taxon>Bacilli</taxon>
        <taxon>Lactobacillales</taxon>
        <taxon>Lactobacillaceae</taxon>
        <taxon>Eupransor</taxon>
    </lineage>
</organism>